<feature type="transmembrane region" description="Helical" evidence="6">
    <location>
        <begin position="376"/>
        <end position="408"/>
    </location>
</feature>
<dbReference type="Pfam" id="PF07690">
    <property type="entry name" value="MFS_1"/>
    <property type="match status" value="1"/>
</dbReference>
<sequence length="431" mass="45246">MGGQLEQRDGTAPARAQRLAPDFYRLWGAFTVSQIGSALGAGALPMVAILVLEAADLQVSLMAAMAGVASAAIALPMGPFIDFHRKRPIMVGADLLVFGALVSVPLAAWAGVLTYVQLCAVVTIQTVCAIVFNAANGAYVKSLVLQEQRISANSRFETTFWTASTLGAPLGGGLIALFGLTLTVLIDAVSYLLAALGICGIRTPEPDPPARRPRQSRLADLRSGWSYIFGHPALHRLFWNAMVFGGAILMTTPLMALLMLRELGFAPWQYGLSLGLPCVGGLIGSMCAPRLVAAFGERAVLLGFGLLRTLWLAPLLLAGPNTLGLVLIIATETLLLFCAGVFNPVFTTFRMNNTVDGLMARVGTAWSISSKCAQPVFIAVGGLLAAAAGLRCAIAVAAIVVIASSLLLPWRHLSPAERDTAPVKFAADHGG</sequence>
<dbReference type="CDD" id="cd06173">
    <property type="entry name" value="MFS_MefA_like"/>
    <property type="match status" value="1"/>
</dbReference>
<feature type="transmembrane region" description="Helical" evidence="6">
    <location>
        <begin position="237"/>
        <end position="260"/>
    </location>
</feature>
<feature type="transmembrane region" description="Helical" evidence="6">
    <location>
        <begin position="26"/>
        <end position="51"/>
    </location>
</feature>
<evidence type="ECO:0000313" key="7">
    <source>
        <dbReference type="EMBL" id="NEW34322.1"/>
    </source>
</evidence>
<dbReference type="Gene3D" id="1.20.1250.20">
    <property type="entry name" value="MFS general substrate transporter like domains"/>
    <property type="match status" value="1"/>
</dbReference>
<feature type="transmembrane region" description="Helical" evidence="6">
    <location>
        <begin position="115"/>
        <end position="139"/>
    </location>
</feature>
<feature type="transmembrane region" description="Helical" evidence="6">
    <location>
        <begin position="325"/>
        <end position="346"/>
    </location>
</feature>
<dbReference type="InterPro" id="IPR036259">
    <property type="entry name" value="MFS_trans_sf"/>
</dbReference>
<dbReference type="RefSeq" id="WP_163845644.1">
    <property type="nucleotide sequence ID" value="NZ_AP026975.1"/>
</dbReference>
<dbReference type="SUPFAM" id="SSF103473">
    <property type="entry name" value="MFS general substrate transporter"/>
    <property type="match status" value="1"/>
</dbReference>
<dbReference type="GO" id="GO:0022857">
    <property type="term" value="F:transmembrane transporter activity"/>
    <property type="evidence" value="ECO:0007669"/>
    <property type="project" value="InterPro"/>
</dbReference>
<name>A0A6P1CR52_9NOCA</name>
<keyword evidence="5 6" id="KW-0472">Membrane</keyword>
<keyword evidence="4 6" id="KW-1133">Transmembrane helix</keyword>
<feature type="transmembrane region" description="Helical" evidence="6">
    <location>
        <begin position="160"/>
        <end position="186"/>
    </location>
</feature>
<organism evidence="7 8">
    <name type="scientific">Nocardia cyriacigeorgica</name>
    <dbReference type="NCBI Taxonomy" id="135487"/>
    <lineage>
        <taxon>Bacteria</taxon>
        <taxon>Bacillati</taxon>
        <taxon>Actinomycetota</taxon>
        <taxon>Actinomycetes</taxon>
        <taxon>Mycobacteriales</taxon>
        <taxon>Nocardiaceae</taxon>
        <taxon>Nocardia</taxon>
    </lineage>
</organism>
<dbReference type="InterPro" id="IPR011701">
    <property type="entry name" value="MFS"/>
</dbReference>
<evidence type="ECO:0000256" key="2">
    <source>
        <dbReference type="ARBA" id="ARBA00022475"/>
    </source>
</evidence>
<feature type="transmembrane region" description="Helical" evidence="6">
    <location>
        <begin position="89"/>
        <end position="109"/>
    </location>
</feature>
<dbReference type="Proteomes" id="UP000471166">
    <property type="component" value="Unassembled WGS sequence"/>
</dbReference>
<keyword evidence="3 6" id="KW-0812">Transmembrane</keyword>
<evidence type="ECO:0000256" key="4">
    <source>
        <dbReference type="ARBA" id="ARBA00022989"/>
    </source>
</evidence>
<evidence type="ECO:0000256" key="5">
    <source>
        <dbReference type="ARBA" id="ARBA00023136"/>
    </source>
</evidence>
<evidence type="ECO:0000256" key="3">
    <source>
        <dbReference type="ARBA" id="ARBA00022692"/>
    </source>
</evidence>
<feature type="transmembrane region" description="Helical" evidence="6">
    <location>
        <begin position="272"/>
        <end position="293"/>
    </location>
</feature>
<dbReference type="PANTHER" id="PTHR23513">
    <property type="entry name" value="INTEGRAL MEMBRANE EFFLUX PROTEIN-RELATED"/>
    <property type="match status" value="1"/>
</dbReference>
<evidence type="ECO:0000313" key="8">
    <source>
        <dbReference type="Proteomes" id="UP000471166"/>
    </source>
</evidence>
<reference evidence="7 8" key="1">
    <citation type="submission" date="2020-01" db="EMBL/GenBank/DDBJ databases">
        <title>Genetics and antimicrobial susceptibilities of Nocardia species isolated from the soil; a comparison with species isolated from humans.</title>
        <authorList>
            <person name="Carrasco G."/>
            <person name="Monzon S."/>
            <person name="Sansegundo M."/>
            <person name="Garcia E."/>
            <person name="Garrido N."/>
            <person name="Medina M.J."/>
            <person name="Villalon P."/>
            <person name="Ramirez-Arocha A.C."/>
            <person name="Jimenez P."/>
            <person name="Cuesta I."/>
            <person name="Valdezate S."/>
        </authorList>
    </citation>
    <scope>NUCLEOTIDE SEQUENCE [LARGE SCALE GENOMIC DNA]</scope>
    <source>
        <strain evidence="7 8">CNM20110626</strain>
    </source>
</reference>
<evidence type="ECO:0000256" key="6">
    <source>
        <dbReference type="SAM" id="Phobius"/>
    </source>
</evidence>
<accession>A0A6P1CR52</accession>
<protein>
    <submittedName>
        <fullName evidence="7">MFS transporter</fullName>
    </submittedName>
</protein>
<dbReference type="AlphaFoldDB" id="A0A6P1CR52"/>
<comment type="caution">
    <text evidence="7">The sequence shown here is derived from an EMBL/GenBank/DDBJ whole genome shotgun (WGS) entry which is preliminary data.</text>
</comment>
<feature type="transmembrane region" description="Helical" evidence="6">
    <location>
        <begin position="57"/>
        <end position="77"/>
    </location>
</feature>
<keyword evidence="2" id="KW-1003">Cell membrane</keyword>
<dbReference type="PANTHER" id="PTHR23513:SF6">
    <property type="entry name" value="MAJOR FACILITATOR SUPERFAMILY ASSOCIATED DOMAIN-CONTAINING PROTEIN"/>
    <property type="match status" value="1"/>
</dbReference>
<dbReference type="GO" id="GO:0005886">
    <property type="term" value="C:plasma membrane"/>
    <property type="evidence" value="ECO:0007669"/>
    <property type="project" value="UniProtKB-SubCell"/>
</dbReference>
<gene>
    <name evidence="7" type="ORF">GV791_17405</name>
</gene>
<feature type="transmembrane region" description="Helical" evidence="6">
    <location>
        <begin position="299"/>
        <end position="318"/>
    </location>
</feature>
<evidence type="ECO:0000256" key="1">
    <source>
        <dbReference type="ARBA" id="ARBA00004651"/>
    </source>
</evidence>
<proteinExistence type="predicted"/>
<comment type="subcellular location">
    <subcellularLocation>
        <location evidence="1">Cell membrane</location>
        <topology evidence="1">Multi-pass membrane protein</topology>
    </subcellularLocation>
</comment>
<dbReference type="EMBL" id="JAAGVB010000026">
    <property type="protein sequence ID" value="NEW34322.1"/>
    <property type="molecule type" value="Genomic_DNA"/>
</dbReference>